<dbReference type="InterPro" id="IPR029044">
    <property type="entry name" value="Nucleotide-diphossugar_trans"/>
</dbReference>
<evidence type="ECO:0000313" key="2">
    <source>
        <dbReference type="EMBL" id="AIC31410.1"/>
    </source>
</evidence>
<dbReference type="Proteomes" id="UP000027180">
    <property type="component" value="Plasmid pRetIE4771e"/>
</dbReference>
<protein>
    <submittedName>
        <fullName evidence="2">Glycosyltransferase family 2 protein</fullName>
    </submittedName>
</protein>
<keyword evidence="2" id="KW-0614">Plasmid</keyword>
<gene>
    <name evidence="2" type="ORF">IE4771_PE00184</name>
</gene>
<organism evidence="2 3">
    <name type="scientific">Rhizobium etli bv. mimosae str. IE4771</name>
    <dbReference type="NCBI Taxonomy" id="1432050"/>
    <lineage>
        <taxon>Bacteria</taxon>
        <taxon>Pseudomonadati</taxon>
        <taxon>Pseudomonadota</taxon>
        <taxon>Alphaproteobacteria</taxon>
        <taxon>Hyphomicrobiales</taxon>
        <taxon>Rhizobiaceae</taxon>
        <taxon>Rhizobium/Agrobacterium group</taxon>
        <taxon>Rhizobium</taxon>
    </lineage>
</organism>
<feature type="domain" description="Glycosyltransferase 2-like" evidence="1">
    <location>
        <begin position="23"/>
        <end position="115"/>
    </location>
</feature>
<accession>A0A060IHI0</accession>
<dbReference type="Gene3D" id="3.90.550.10">
    <property type="entry name" value="Spore Coat Polysaccharide Biosynthesis Protein SpsA, Chain A"/>
    <property type="match status" value="1"/>
</dbReference>
<dbReference type="InterPro" id="IPR001173">
    <property type="entry name" value="Glyco_trans_2-like"/>
</dbReference>
<reference evidence="2 3" key="1">
    <citation type="submission" date="2013-12" db="EMBL/GenBank/DDBJ databases">
        <title>Complete genome sequence of Rhizobium etli bv. mimosae IE4771.</title>
        <authorList>
            <person name="Bustos P."/>
            <person name="Santamaria R.I."/>
            <person name="Lozano L."/>
            <person name="Ormeno-Orrillo E."/>
            <person name="Rogel M.A."/>
            <person name="Romero D."/>
            <person name="Cevallos M.A."/>
            <person name="Martinez-Romero E."/>
            <person name="Gonzalez V."/>
        </authorList>
    </citation>
    <scope>NUCLEOTIDE SEQUENCE [LARGE SCALE GENOMIC DNA]</scope>
    <source>
        <strain evidence="2 3">IE4771</strain>
        <plasmid evidence="3">Plasmid pRetIE4771e</plasmid>
    </source>
</reference>
<dbReference type="GO" id="GO:0016758">
    <property type="term" value="F:hexosyltransferase activity"/>
    <property type="evidence" value="ECO:0007669"/>
    <property type="project" value="UniProtKB-ARBA"/>
</dbReference>
<proteinExistence type="predicted"/>
<dbReference type="PANTHER" id="PTHR22916:SF3">
    <property type="entry name" value="UDP-GLCNAC:BETAGAL BETA-1,3-N-ACETYLGLUCOSAMINYLTRANSFERASE-LIKE PROTEIN 1"/>
    <property type="match status" value="1"/>
</dbReference>
<dbReference type="SUPFAM" id="SSF53448">
    <property type="entry name" value="Nucleotide-diphospho-sugar transferases"/>
    <property type="match status" value="1"/>
</dbReference>
<evidence type="ECO:0000259" key="1">
    <source>
        <dbReference type="Pfam" id="PF00535"/>
    </source>
</evidence>
<dbReference type="CDD" id="cd00761">
    <property type="entry name" value="Glyco_tranf_GTA_type"/>
    <property type="match status" value="1"/>
</dbReference>
<name>A0A060IHI0_RHIET</name>
<sequence>MLLCNIGRVEKVCKMLKVPPLLSIIITCYNYEMYIGECIKSVLSQNYDNLEIIVVDDGSTDQSWQKIQEFGDKIVAVRTENRGQLKTSLTGLSLSHGDFVYFLDADDVLGEGALAHIEPYLRPSVSKIQFMLLPIDKNGKSIGNAFPTLQPSDDSGPLIQSIRARGYYNTPPTSGNIYRRDVYEGLGEMTYERGIDGVSYLLAPFVGRVVSIDKTLGKYRIHNANQSSFSVLTSKRMKGYIDRFMGRLHHLDELVKARCSTMDKLEVRNDYAYVMELKTMSLVVDGKRPGVSQISAYIRAVRRENTGKKRLALCLFALALFVLPNAIAKRLAAIRIDPSRSRQMRSRLKQAFSV</sequence>
<geneLocation type="plasmid" evidence="2 3">
    <name>pRetIE4771e</name>
</geneLocation>
<dbReference type="PANTHER" id="PTHR22916">
    <property type="entry name" value="GLYCOSYLTRANSFERASE"/>
    <property type="match status" value="1"/>
</dbReference>
<dbReference type="Pfam" id="PF00535">
    <property type="entry name" value="Glycos_transf_2"/>
    <property type="match status" value="1"/>
</dbReference>
<dbReference type="HOGENOM" id="CLU_025996_0_7_5"/>
<dbReference type="AlphaFoldDB" id="A0A060IHI0"/>
<evidence type="ECO:0000313" key="3">
    <source>
        <dbReference type="Proteomes" id="UP000027180"/>
    </source>
</evidence>
<dbReference type="EMBL" id="CP006991">
    <property type="protein sequence ID" value="AIC31410.1"/>
    <property type="molecule type" value="Genomic_DNA"/>
</dbReference>
<dbReference type="KEGG" id="rei:IE4771_PE00184"/>